<dbReference type="Proteomes" id="UP001152795">
    <property type="component" value="Unassembled WGS sequence"/>
</dbReference>
<proteinExistence type="predicted"/>
<gene>
    <name evidence="1" type="ORF">PACLA_8A080302</name>
</gene>
<dbReference type="PANTHER" id="PTHR33395">
    <property type="entry name" value="TRANSCRIPTASE, PUTATIVE-RELATED-RELATED"/>
    <property type="match status" value="1"/>
</dbReference>
<reference evidence="1" key="1">
    <citation type="submission" date="2020-04" db="EMBL/GenBank/DDBJ databases">
        <authorList>
            <person name="Alioto T."/>
            <person name="Alioto T."/>
            <person name="Gomez Garrido J."/>
        </authorList>
    </citation>
    <scope>NUCLEOTIDE SEQUENCE</scope>
    <source>
        <strain evidence="1">A484AB</strain>
    </source>
</reference>
<dbReference type="OrthoDB" id="6243574at2759"/>
<dbReference type="EMBL" id="CACRXK020012999">
    <property type="protein sequence ID" value="CAB4024381.1"/>
    <property type="molecule type" value="Genomic_DNA"/>
</dbReference>
<evidence type="ECO:0000313" key="2">
    <source>
        <dbReference type="Proteomes" id="UP001152795"/>
    </source>
</evidence>
<accession>A0A7D9J905</accession>
<dbReference type="SUPFAM" id="SSF56672">
    <property type="entry name" value="DNA/RNA polymerases"/>
    <property type="match status" value="1"/>
</dbReference>
<dbReference type="PANTHER" id="PTHR33395:SF22">
    <property type="entry name" value="REVERSE TRANSCRIPTASE DOMAIN-CONTAINING PROTEIN"/>
    <property type="match status" value="1"/>
</dbReference>
<protein>
    <submittedName>
        <fullName evidence="1">Uncharacterized protein</fullName>
    </submittedName>
</protein>
<sequence length="130" mass="14497">MAAGVIASSLTEIFITKSIHTGIFPDEWKEARVSPVYKNGAKHDPSNYRPISVIPTVSKIFEKIMFDQLNKYFNDYNLLTTCKSGFRSLHGTVTALLEATNSWSVNIDNGLINGVVLIDLKKPLILLTIR</sequence>
<keyword evidence="2" id="KW-1185">Reference proteome</keyword>
<dbReference type="AlphaFoldDB" id="A0A7D9J905"/>
<comment type="caution">
    <text evidence="1">The sequence shown here is derived from an EMBL/GenBank/DDBJ whole genome shotgun (WGS) entry which is preliminary data.</text>
</comment>
<dbReference type="InterPro" id="IPR043502">
    <property type="entry name" value="DNA/RNA_pol_sf"/>
</dbReference>
<evidence type="ECO:0000313" key="1">
    <source>
        <dbReference type="EMBL" id="CAB4024381.1"/>
    </source>
</evidence>
<organism evidence="1 2">
    <name type="scientific">Paramuricea clavata</name>
    <name type="common">Red gorgonian</name>
    <name type="synonym">Violescent sea-whip</name>
    <dbReference type="NCBI Taxonomy" id="317549"/>
    <lineage>
        <taxon>Eukaryota</taxon>
        <taxon>Metazoa</taxon>
        <taxon>Cnidaria</taxon>
        <taxon>Anthozoa</taxon>
        <taxon>Octocorallia</taxon>
        <taxon>Malacalcyonacea</taxon>
        <taxon>Plexauridae</taxon>
        <taxon>Paramuricea</taxon>
    </lineage>
</organism>
<dbReference type="GO" id="GO:0031012">
    <property type="term" value="C:extracellular matrix"/>
    <property type="evidence" value="ECO:0007669"/>
    <property type="project" value="TreeGrafter"/>
</dbReference>
<name>A0A7D9J905_PARCT</name>